<evidence type="ECO:0000256" key="3">
    <source>
        <dbReference type="ARBA" id="ARBA00022475"/>
    </source>
</evidence>
<dbReference type="EMBL" id="CABPSB010000036">
    <property type="protein sequence ID" value="VVE56959.1"/>
    <property type="molecule type" value="Genomic_DNA"/>
</dbReference>
<keyword evidence="12" id="KW-1185">Reference proteome</keyword>
<protein>
    <submittedName>
        <fullName evidence="11">Biopolymer transporter ExbB</fullName>
    </submittedName>
</protein>
<evidence type="ECO:0000256" key="7">
    <source>
        <dbReference type="ARBA" id="ARBA00023136"/>
    </source>
</evidence>
<feature type="transmembrane region" description="Helical" evidence="9">
    <location>
        <begin position="12"/>
        <end position="31"/>
    </location>
</feature>
<keyword evidence="7 9" id="KW-0472">Membrane</keyword>
<dbReference type="OrthoDB" id="4045at2"/>
<dbReference type="RefSeq" id="WP_150671586.1">
    <property type="nucleotide sequence ID" value="NZ_CABPSB010000036.1"/>
</dbReference>
<sequence length="213" mass="23424">MNTQLLHEMSFMLMYVCLIVALFISIERLIFYRYTSKHAREIDAMLLGEDRSLDELSDHLESNDSVPARALREIAKARSEATSREDMAQLSAALYLAMKSKLKQRLWILDTIVTAAPLIGLLGTILGIIDTFSSLAASGVSDAKGVSAGIGTALYATALGISTALFVLVFVNHFNDRLERIGDHLKILLLRADIAPTTQTHTTAHAARPRRQA</sequence>
<evidence type="ECO:0000313" key="12">
    <source>
        <dbReference type="Proteomes" id="UP000406256"/>
    </source>
</evidence>
<evidence type="ECO:0000256" key="8">
    <source>
        <dbReference type="RuleBase" id="RU004057"/>
    </source>
</evidence>
<comment type="similarity">
    <text evidence="8">Belongs to the exbB/tolQ family.</text>
</comment>
<proteinExistence type="inferred from homology"/>
<dbReference type="InterPro" id="IPR002898">
    <property type="entry name" value="MotA_ExbB_proton_chnl"/>
</dbReference>
<dbReference type="Proteomes" id="UP000406256">
    <property type="component" value="Unassembled WGS sequence"/>
</dbReference>
<dbReference type="AlphaFoldDB" id="A0A5E4Z740"/>
<feature type="transmembrane region" description="Helical" evidence="9">
    <location>
        <begin position="149"/>
        <end position="171"/>
    </location>
</feature>
<feature type="domain" description="MotA/TolQ/ExbB proton channel" evidence="10">
    <location>
        <begin position="73"/>
        <end position="183"/>
    </location>
</feature>
<evidence type="ECO:0000256" key="6">
    <source>
        <dbReference type="ARBA" id="ARBA00022989"/>
    </source>
</evidence>
<evidence type="ECO:0000259" key="10">
    <source>
        <dbReference type="Pfam" id="PF01618"/>
    </source>
</evidence>
<organism evidence="11 12">
    <name type="scientific">Pandoraea anhela</name>
    <dbReference type="NCBI Taxonomy" id="2508295"/>
    <lineage>
        <taxon>Bacteria</taxon>
        <taxon>Pseudomonadati</taxon>
        <taxon>Pseudomonadota</taxon>
        <taxon>Betaproteobacteria</taxon>
        <taxon>Burkholderiales</taxon>
        <taxon>Burkholderiaceae</taxon>
        <taxon>Pandoraea</taxon>
    </lineage>
</organism>
<feature type="transmembrane region" description="Helical" evidence="9">
    <location>
        <begin position="106"/>
        <end position="129"/>
    </location>
</feature>
<evidence type="ECO:0000256" key="4">
    <source>
        <dbReference type="ARBA" id="ARBA00022692"/>
    </source>
</evidence>
<keyword evidence="4 9" id="KW-0812">Transmembrane</keyword>
<accession>A0A5E4Z740</accession>
<dbReference type="GO" id="GO:0005886">
    <property type="term" value="C:plasma membrane"/>
    <property type="evidence" value="ECO:0007669"/>
    <property type="project" value="UniProtKB-SubCell"/>
</dbReference>
<reference evidence="11 12" key="1">
    <citation type="submission" date="2019-08" db="EMBL/GenBank/DDBJ databases">
        <authorList>
            <person name="Peeters C."/>
        </authorList>
    </citation>
    <scope>NUCLEOTIDE SEQUENCE [LARGE SCALE GENOMIC DNA]</scope>
    <source>
        <strain evidence="11 12">LMG 31108</strain>
    </source>
</reference>
<keyword evidence="3" id="KW-1003">Cell membrane</keyword>
<keyword evidence="6 9" id="KW-1133">Transmembrane helix</keyword>
<name>A0A5E4Z740_9BURK</name>
<evidence type="ECO:0000256" key="2">
    <source>
        <dbReference type="ARBA" id="ARBA00022448"/>
    </source>
</evidence>
<dbReference type="InterPro" id="IPR050790">
    <property type="entry name" value="ExbB/TolQ_transport"/>
</dbReference>
<evidence type="ECO:0000313" key="11">
    <source>
        <dbReference type="EMBL" id="VVE56959.1"/>
    </source>
</evidence>
<dbReference type="Pfam" id="PF01618">
    <property type="entry name" value="MotA_ExbB"/>
    <property type="match status" value="1"/>
</dbReference>
<dbReference type="PANTHER" id="PTHR30625:SF15">
    <property type="entry name" value="BIOPOLYMER TRANSPORT PROTEIN EXBB"/>
    <property type="match status" value="1"/>
</dbReference>
<gene>
    <name evidence="11" type="ORF">PAN31108_05155</name>
</gene>
<keyword evidence="5 8" id="KW-0653">Protein transport</keyword>
<evidence type="ECO:0000256" key="1">
    <source>
        <dbReference type="ARBA" id="ARBA00004651"/>
    </source>
</evidence>
<evidence type="ECO:0000256" key="9">
    <source>
        <dbReference type="SAM" id="Phobius"/>
    </source>
</evidence>
<keyword evidence="2 8" id="KW-0813">Transport</keyword>
<dbReference type="GO" id="GO:0017038">
    <property type="term" value="P:protein import"/>
    <property type="evidence" value="ECO:0007669"/>
    <property type="project" value="TreeGrafter"/>
</dbReference>
<comment type="subcellular location">
    <subcellularLocation>
        <location evidence="1">Cell membrane</location>
        <topology evidence="1">Multi-pass membrane protein</topology>
    </subcellularLocation>
    <subcellularLocation>
        <location evidence="8">Membrane</location>
        <topology evidence="8">Multi-pass membrane protein</topology>
    </subcellularLocation>
</comment>
<dbReference type="PANTHER" id="PTHR30625">
    <property type="entry name" value="PROTEIN TOLQ"/>
    <property type="match status" value="1"/>
</dbReference>
<evidence type="ECO:0000256" key="5">
    <source>
        <dbReference type="ARBA" id="ARBA00022927"/>
    </source>
</evidence>